<evidence type="ECO:0000313" key="2">
    <source>
        <dbReference type="Proteomes" id="UP001162992"/>
    </source>
</evidence>
<gene>
    <name evidence="1" type="ORF">O6H91_02G017300</name>
</gene>
<dbReference type="EMBL" id="CM055093">
    <property type="protein sequence ID" value="KAJ7564434.1"/>
    <property type="molecule type" value="Genomic_DNA"/>
</dbReference>
<sequence>MLLFTSWMILYPHHKITLVMCRSFDARWSCYSRTYSYLLPAAILGINQSTSINERKERIEKLQTILRLFEGRYPFHNYTVRSRYRYRSKKPFTCVSRPGENLLEQEDLNEGDEEQSVNEFGFRTKANDTLRNNRTADGTRRMMINEEEMDSVSWDEAISDLVSDIDNRGPTSRKAWWVHEPDGVDKIGTAHFRKIYSCSCGQVEVYGDVCFVRIIITGESFMLRQVRKMVGTAVAVLRDVLPVDIIQVSLSRHSRVILPLAPAEGLVLSNSEFLPFKRGHISSDRFTKLKTDSENSRLKMSSLVASKAQTFWQNTLLPRMFPLMDASNLPWSAWVETLESHGGIPAAEISELQYAWSSWKENNFLKKQQMHQEEQKWFELSGTTECNTRLQA</sequence>
<keyword evidence="2" id="KW-1185">Reference proteome</keyword>
<reference evidence="2" key="1">
    <citation type="journal article" date="2024" name="Proc. Natl. Acad. Sci. U.S.A.">
        <title>Extraordinary preservation of gene collinearity over three hundred million years revealed in homosporous lycophytes.</title>
        <authorList>
            <person name="Li C."/>
            <person name="Wickell D."/>
            <person name="Kuo L.Y."/>
            <person name="Chen X."/>
            <person name="Nie B."/>
            <person name="Liao X."/>
            <person name="Peng D."/>
            <person name="Ji J."/>
            <person name="Jenkins J."/>
            <person name="Williams M."/>
            <person name="Shu S."/>
            <person name="Plott C."/>
            <person name="Barry K."/>
            <person name="Rajasekar S."/>
            <person name="Grimwood J."/>
            <person name="Han X."/>
            <person name="Sun S."/>
            <person name="Hou Z."/>
            <person name="He W."/>
            <person name="Dai G."/>
            <person name="Sun C."/>
            <person name="Schmutz J."/>
            <person name="Leebens-Mack J.H."/>
            <person name="Li F.W."/>
            <person name="Wang L."/>
        </authorList>
    </citation>
    <scope>NUCLEOTIDE SEQUENCE [LARGE SCALE GENOMIC DNA]</scope>
    <source>
        <strain evidence="2">cv. PW_Plant_1</strain>
    </source>
</reference>
<name>A0ACC2ED39_DIPCM</name>
<proteinExistence type="predicted"/>
<comment type="caution">
    <text evidence="1">The sequence shown here is derived from an EMBL/GenBank/DDBJ whole genome shotgun (WGS) entry which is preliminary data.</text>
</comment>
<accession>A0ACC2ED39</accession>
<organism evidence="1 2">
    <name type="scientific">Diphasiastrum complanatum</name>
    <name type="common">Issler's clubmoss</name>
    <name type="synonym">Lycopodium complanatum</name>
    <dbReference type="NCBI Taxonomy" id="34168"/>
    <lineage>
        <taxon>Eukaryota</taxon>
        <taxon>Viridiplantae</taxon>
        <taxon>Streptophyta</taxon>
        <taxon>Embryophyta</taxon>
        <taxon>Tracheophyta</taxon>
        <taxon>Lycopodiopsida</taxon>
        <taxon>Lycopodiales</taxon>
        <taxon>Lycopodiaceae</taxon>
        <taxon>Lycopodioideae</taxon>
        <taxon>Diphasiastrum</taxon>
    </lineage>
</organism>
<dbReference type="Proteomes" id="UP001162992">
    <property type="component" value="Chromosome 2"/>
</dbReference>
<protein>
    <submittedName>
        <fullName evidence="1">Uncharacterized protein</fullName>
    </submittedName>
</protein>
<evidence type="ECO:0000313" key="1">
    <source>
        <dbReference type="EMBL" id="KAJ7564434.1"/>
    </source>
</evidence>